<dbReference type="AlphaFoldDB" id="W8EMJ3"/>
<gene>
    <name evidence="18" type="primary">ND4L</name>
</gene>
<keyword evidence="17" id="KW-0999">Mitochondrion inner membrane</keyword>
<comment type="subcellular location">
    <subcellularLocation>
        <location evidence="17">Mitochondrion inner membrane</location>
        <topology evidence="17">Multi-pass membrane protein</topology>
    </subcellularLocation>
    <subcellularLocation>
        <location evidence="2">Mitochondrion membrane</location>
        <topology evidence="2">Multi-pass membrane protein</topology>
    </subcellularLocation>
</comment>
<comment type="catalytic activity">
    <reaction evidence="16 17">
        <text>a ubiquinone + NADH + 5 H(+)(in) = a ubiquinol + NAD(+) + 4 H(+)(out)</text>
        <dbReference type="Rhea" id="RHEA:29091"/>
        <dbReference type="Rhea" id="RHEA-COMP:9565"/>
        <dbReference type="Rhea" id="RHEA-COMP:9566"/>
        <dbReference type="ChEBI" id="CHEBI:15378"/>
        <dbReference type="ChEBI" id="CHEBI:16389"/>
        <dbReference type="ChEBI" id="CHEBI:17976"/>
        <dbReference type="ChEBI" id="CHEBI:57540"/>
        <dbReference type="ChEBI" id="CHEBI:57945"/>
        <dbReference type="EC" id="7.1.1.2"/>
    </reaction>
</comment>
<evidence type="ECO:0000256" key="9">
    <source>
        <dbReference type="ARBA" id="ARBA00022967"/>
    </source>
</evidence>
<dbReference type="GO" id="GO:0016651">
    <property type="term" value="F:oxidoreductase activity, acting on NAD(P)H"/>
    <property type="evidence" value="ECO:0007669"/>
    <property type="project" value="InterPro"/>
</dbReference>
<proteinExistence type="inferred from homology"/>
<keyword evidence="11 17" id="KW-1133">Transmembrane helix</keyword>
<evidence type="ECO:0000256" key="13">
    <source>
        <dbReference type="ARBA" id="ARBA00023075"/>
    </source>
</evidence>
<keyword evidence="15 17" id="KW-0472">Membrane</keyword>
<name>W8EMJ3_MEGSC</name>
<keyword evidence="8 17" id="KW-0812">Transmembrane</keyword>
<evidence type="ECO:0000256" key="14">
    <source>
        <dbReference type="ARBA" id="ARBA00023128"/>
    </source>
</evidence>
<keyword evidence="13 17" id="KW-0830">Ubiquinone</keyword>
<keyword evidence="10 17" id="KW-0249">Electron transport</keyword>
<evidence type="ECO:0000256" key="4">
    <source>
        <dbReference type="ARBA" id="ARBA00012944"/>
    </source>
</evidence>
<feature type="transmembrane region" description="Helical" evidence="17">
    <location>
        <begin position="74"/>
        <end position="99"/>
    </location>
</feature>
<dbReference type="GO" id="GO:0005743">
    <property type="term" value="C:mitochondrial inner membrane"/>
    <property type="evidence" value="ECO:0007669"/>
    <property type="project" value="UniProtKB-SubCell"/>
</dbReference>
<evidence type="ECO:0000256" key="12">
    <source>
        <dbReference type="ARBA" id="ARBA00023027"/>
    </source>
</evidence>
<evidence type="ECO:0000256" key="17">
    <source>
        <dbReference type="RuleBase" id="RU004419"/>
    </source>
</evidence>
<dbReference type="Pfam" id="PF00420">
    <property type="entry name" value="Oxidored_q2"/>
    <property type="match status" value="1"/>
</dbReference>
<evidence type="ECO:0000256" key="16">
    <source>
        <dbReference type="ARBA" id="ARBA00049551"/>
    </source>
</evidence>
<reference evidence="18" key="1">
    <citation type="journal article" date="2014" name="Mitochondrial DNA">
        <title>The complete mitochondrial genome of the scuttle fly, Megaselia scalaris (Diptera: Phoridae).</title>
        <authorList>
            <person name="Zhong M."/>
            <person name="Wang X."/>
            <person name="Liu Q."/>
            <person name="Luo B."/>
            <person name="Wu C."/>
            <person name="Wen J."/>
        </authorList>
    </citation>
    <scope>NUCLEOTIDE SEQUENCE</scope>
</reference>
<dbReference type="InterPro" id="IPR039428">
    <property type="entry name" value="NUOK/Mnh_C1-like"/>
</dbReference>
<protein>
    <recommendedName>
        <fullName evidence="5 17">NADH-ubiquinone oxidoreductase chain 4L</fullName>
        <ecNumber evidence="4 17">7.1.1.2</ecNumber>
    </recommendedName>
</protein>
<keyword evidence="12 17" id="KW-0520">NAD</keyword>
<feature type="transmembrane region" description="Helical" evidence="17">
    <location>
        <begin position="46"/>
        <end position="68"/>
    </location>
</feature>
<dbReference type="EMBL" id="KF974742">
    <property type="protein sequence ID" value="AHJ91466.1"/>
    <property type="molecule type" value="Genomic_DNA"/>
</dbReference>
<keyword evidence="14 17" id="KW-0496">Mitochondrion</keyword>
<evidence type="ECO:0000256" key="1">
    <source>
        <dbReference type="ARBA" id="ARBA00003257"/>
    </source>
</evidence>
<sequence>MVILFLIYKTNVFVKLLKLMMMYNMLVIVLFLSGVYMFVSLRKHLLSMLLSLEFIMLSLFMFLFYFLVNYNSEMYVLMMFLIFMVCEGALGLSILVSMIRTHGNNYFQSFNILMC</sequence>
<evidence type="ECO:0000256" key="7">
    <source>
        <dbReference type="ARBA" id="ARBA00022660"/>
    </source>
</evidence>
<dbReference type="PANTHER" id="PTHR11434">
    <property type="entry name" value="NADH-UBIQUINONE OXIDOREDUCTASE SUBUNIT ND4L"/>
    <property type="match status" value="1"/>
</dbReference>
<dbReference type="PANTHER" id="PTHR11434:SF0">
    <property type="entry name" value="NADH-UBIQUINONE OXIDOREDUCTASE CHAIN 4L"/>
    <property type="match status" value="1"/>
</dbReference>
<comment type="function">
    <text evidence="17">Core subunit of the mitochondrial membrane respiratory chain NADH dehydrogenase (Complex I) which catalyzes electron transfer from NADH through the respiratory chain, using ubiquinone as an electron acceptor.</text>
</comment>
<evidence type="ECO:0000256" key="5">
    <source>
        <dbReference type="ARBA" id="ARBA00016612"/>
    </source>
</evidence>
<keyword evidence="9 17" id="KW-1278">Translocase</keyword>
<dbReference type="GO" id="GO:0008137">
    <property type="term" value="F:NADH dehydrogenase (ubiquinone) activity"/>
    <property type="evidence" value="ECO:0007669"/>
    <property type="project" value="UniProtKB-EC"/>
</dbReference>
<evidence type="ECO:0000256" key="15">
    <source>
        <dbReference type="ARBA" id="ARBA00023136"/>
    </source>
</evidence>
<dbReference type="GeneID" id="18667944"/>
<dbReference type="GO" id="GO:0042773">
    <property type="term" value="P:ATP synthesis coupled electron transport"/>
    <property type="evidence" value="ECO:0007669"/>
    <property type="project" value="UniProtKB-UniRule"/>
</dbReference>
<comment type="similarity">
    <text evidence="3 17">Belongs to the complex I subunit 4L family.</text>
</comment>
<evidence type="ECO:0000313" key="18">
    <source>
        <dbReference type="EMBL" id="AHJ91466.1"/>
    </source>
</evidence>
<evidence type="ECO:0000256" key="2">
    <source>
        <dbReference type="ARBA" id="ARBA00004225"/>
    </source>
</evidence>
<dbReference type="GO" id="GO:0030964">
    <property type="term" value="C:NADH dehydrogenase complex"/>
    <property type="evidence" value="ECO:0007669"/>
    <property type="project" value="TreeGrafter"/>
</dbReference>
<evidence type="ECO:0000256" key="10">
    <source>
        <dbReference type="ARBA" id="ARBA00022982"/>
    </source>
</evidence>
<evidence type="ECO:0000256" key="6">
    <source>
        <dbReference type="ARBA" id="ARBA00022448"/>
    </source>
</evidence>
<evidence type="ECO:0000256" key="11">
    <source>
        <dbReference type="ARBA" id="ARBA00022989"/>
    </source>
</evidence>
<dbReference type="RefSeq" id="YP_009019975.1">
    <property type="nucleotide sequence ID" value="NC_023794.1"/>
</dbReference>
<keyword evidence="7 17" id="KW-0679">Respiratory chain</keyword>
<comment type="function">
    <text evidence="1">Core subunit of the mitochondrial membrane respiratory chain NADH dehydrogenase (Complex I) that is believed to belong to the minimal assembly required for catalysis. Complex I functions in the transfer of electrons from NADH to the respiratory chain. The immediate electron acceptor for the enzyme is believed to be ubiquinone.</text>
</comment>
<dbReference type="CTD" id="4539"/>
<dbReference type="Gene3D" id="1.10.287.3510">
    <property type="match status" value="1"/>
</dbReference>
<dbReference type="InterPro" id="IPR001133">
    <property type="entry name" value="NADH_UbQ_OxRdtase_chain4L/K"/>
</dbReference>
<feature type="transmembrane region" description="Helical" evidence="17">
    <location>
        <begin position="20"/>
        <end position="39"/>
    </location>
</feature>
<evidence type="ECO:0000256" key="8">
    <source>
        <dbReference type="ARBA" id="ARBA00022692"/>
    </source>
</evidence>
<organism evidence="18">
    <name type="scientific">Megaselia scalaris</name>
    <name type="common">Humpbacked fly</name>
    <name type="synonym">Phora scalaris</name>
    <dbReference type="NCBI Taxonomy" id="36166"/>
    <lineage>
        <taxon>Eukaryota</taxon>
        <taxon>Metazoa</taxon>
        <taxon>Ecdysozoa</taxon>
        <taxon>Arthropoda</taxon>
        <taxon>Hexapoda</taxon>
        <taxon>Insecta</taxon>
        <taxon>Pterygota</taxon>
        <taxon>Neoptera</taxon>
        <taxon>Endopterygota</taxon>
        <taxon>Diptera</taxon>
        <taxon>Brachycera</taxon>
        <taxon>Muscomorpha</taxon>
        <taxon>Platypezoidea</taxon>
        <taxon>Phoridae</taxon>
        <taxon>Megaseliini</taxon>
        <taxon>Megaselia</taxon>
    </lineage>
</organism>
<evidence type="ECO:0000256" key="3">
    <source>
        <dbReference type="ARBA" id="ARBA00010519"/>
    </source>
</evidence>
<geneLocation type="mitochondrion" evidence="18"/>
<keyword evidence="6 17" id="KW-0813">Transport</keyword>
<accession>W8EMJ3</accession>
<dbReference type="EC" id="7.1.1.2" evidence="4 17"/>